<protein>
    <submittedName>
        <fullName evidence="1">Uncharacterized protein</fullName>
    </submittedName>
</protein>
<name>A0ACB7H5J1_MANES</name>
<evidence type="ECO:0000313" key="2">
    <source>
        <dbReference type="Proteomes" id="UP000091857"/>
    </source>
</evidence>
<accession>A0ACB7H5J1</accession>
<dbReference type="Proteomes" id="UP000091857">
    <property type="component" value="Chromosome 9"/>
</dbReference>
<comment type="caution">
    <text evidence="1">The sequence shown here is derived from an EMBL/GenBank/DDBJ whole genome shotgun (WGS) entry which is preliminary data.</text>
</comment>
<gene>
    <name evidence="1" type="ORF">MANES_09G104500v8</name>
</gene>
<sequence length="506" mass="56349">MDSFSIATTTKFKENCTRIQNLHLLSSFCNSARSADSLMKTLATSPSFSKIALQRNGNSRDFNLTRHGIGFFSSKKLLHVGFLISVKRKTFQPISASTPSSLSKPGLEDAETKTQEKYQSKTVHVKFQLKKECSFGEQFVLVGDDPLFGMWDPANAIPLKWSDGHVWTVELDIPIGKSIQFKFILKEVTGRILWQPGPDRIFKAWETENTIVVSEDWEDDNFQELLEEETIYNNKVEPVVNSEMLDLAENLTHQIEELASEVNFYPPKEPLTQAPEEPTIADSIPSPELEPVVIVADNISYITEDPVVRASHQVLDDFESNHEKDGNEAISNKEAMAAEEVVGNNGSFPTEMITVNMNMEGNLVTHEGDPVLVPGLPLLSSESVIQDEVETSSGLDASVGVTEVETSSGFDASVGAMDEVKNHNLPELEKKTETDDDQHQAEPVELLRDQAQLHSELEQNSLADDGNKQESEPTNNGVMKSKIHWGQKTIQKLLINLGFLKHQTLQ</sequence>
<reference evidence="2" key="1">
    <citation type="journal article" date="2016" name="Nat. Biotechnol.">
        <title>Sequencing wild and cultivated cassava and related species reveals extensive interspecific hybridization and genetic diversity.</title>
        <authorList>
            <person name="Bredeson J.V."/>
            <person name="Lyons J.B."/>
            <person name="Prochnik S.E."/>
            <person name="Wu G.A."/>
            <person name="Ha C.M."/>
            <person name="Edsinger-Gonzales E."/>
            <person name="Grimwood J."/>
            <person name="Schmutz J."/>
            <person name="Rabbi I.Y."/>
            <person name="Egesi C."/>
            <person name="Nauluvula P."/>
            <person name="Lebot V."/>
            <person name="Ndunguru J."/>
            <person name="Mkamilo G."/>
            <person name="Bart R.S."/>
            <person name="Setter T.L."/>
            <person name="Gleadow R.M."/>
            <person name="Kulakow P."/>
            <person name="Ferguson M.E."/>
            <person name="Rounsley S."/>
            <person name="Rokhsar D.S."/>
        </authorList>
    </citation>
    <scope>NUCLEOTIDE SEQUENCE [LARGE SCALE GENOMIC DNA]</scope>
    <source>
        <strain evidence="2">cv. AM560-2</strain>
    </source>
</reference>
<evidence type="ECO:0000313" key="1">
    <source>
        <dbReference type="EMBL" id="KAG8647740.1"/>
    </source>
</evidence>
<proteinExistence type="predicted"/>
<dbReference type="EMBL" id="CM004395">
    <property type="protein sequence ID" value="KAG8647740.1"/>
    <property type="molecule type" value="Genomic_DNA"/>
</dbReference>
<organism evidence="1 2">
    <name type="scientific">Manihot esculenta</name>
    <name type="common">Cassava</name>
    <name type="synonym">Jatropha manihot</name>
    <dbReference type="NCBI Taxonomy" id="3983"/>
    <lineage>
        <taxon>Eukaryota</taxon>
        <taxon>Viridiplantae</taxon>
        <taxon>Streptophyta</taxon>
        <taxon>Embryophyta</taxon>
        <taxon>Tracheophyta</taxon>
        <taxon>Spermatophyta</taxon>
        <taxon>Magnoliopsida</taxon>
        <taxon>eudicotyledons</taxon>
        <taxon>Gunneridae</taxon>
        <taxon>Pentapetalae</taxon>
        <taxon>rosids</taxon>
        <taxon>fabids</taxon>
        <taxon>Malpighiales</taxon>
        <taxon>Euphorbiaceae</taxon>
        <taxon>Crotonoideae</taxon>
        <taxon>Manihoteae</taxon>
        <taxon>Manihot</taxon>
    </lineage>
</organism>
<keyword evidence="2" id="KW-1185">Reference proteome</keyword>